<name>A0AAN8TIF8_SOLBU</name>
<reference evidence="1 2" key="1">
    <citation type="submission" date="2024-02" db="EMBL/GenBank/DDBJ databases">
        <title>de novo genome assembly of Solanum bulbocastanum strain 11H21.</title>
        <authorList>
            <person name="Hosaka A.J."/>
        </authorList>
    </citation>
    <scope>NUCLEOTIDE SEQUENCE [LARGE SCALE GENOMIC DNA]</scope>
    <source>
        <tissue evidence="1">Young leaves</tissue>
    </source>
</reference>
<accession>A0AAN8TIF8</accession>
<evidence type="ECO:0000313" key="1">
    <source>
        <dbReference type="EMBL" id="KAK6789063.1"/>
    </source>
</evidence>
<comment type="caution">
    <text evidence="1">The sequence shown here is derived from an EMBL/GenBank/DDBJ whole genome shotgun (WGS) entry which is preliminary data.</text>
</comment>
<sequence>MTKEEPKQISFPVPHFNLELLAIWDLCAHKYWGLTTSEEIAVHLRGKHTSFTKFLHGFHKFGMKIHRPFCACPSPNGLINNIVLPFSLVNLMCAFSTSLQTYKSNKIHLNSILIHNTYPNKQLESQIQATSSN</sequence>
<dbReference type="EMBL" id="JBANQN010000005">
    <property type="protein sequence ID" value="KAK6789063.1"/>
    <property type="molecule type" value="Genomic_DNA"/>
</dbReference>
<proteinExistence type="predicted"/>
<gene>
    <name evidence="1" type="ORF">RDI58_012862</name>
</gene>
<protein>
    <submittedName>
        <fullName evidence="1">Uncharacterized protein</fullName>
    </submittedName>
</protein>
<dbReference type="Proteomes" id="UP001371456">
    <property type="component" value="Unassembled WGS sequence"/>
</dbReference>
<evidence type="ECO:0000313" key="2">
    <source>
        <dbReference type="Proteomes" id="UP001371456"/>
    </source>
</evidence>
<dbReference type="AlphaFoldDB" id="A0AAN8TIF8"/>
<keyword evidence="2" id="KW-1185">Reference proteome</keyword>
<organism evidence="1 2">
    <name type="scientific">Solanum bulbocastanum</name>
    <name type="common">Wild potato</name>
    <dbReference type="NCBI Taxonomy" id="147425"/>
    <lineage>
        <taxon>Eukaryota</taxon>
        <taxon>Viridiplantae</taxon>
        <taxon>Streptophyta</taxon>
        <taxon>Embryophyta</taxon>
        <taxon>Tracheophyta</taxon>
        <taxon>Spermatophyta</taxon>
        <taxon>Magnoliopsida</taxon>
        <taxon>eudicotyledons</taxon>
        <taxon>Gunneridae</taxon>
        <taxon>Pentapetalae</taxon>
        <taxon>asterids</taxon>
        <taxon>lamiids</taxon>
        <taxon>Solanales</taxon>
        <taxon>Solanaceae</taxon>
        <taxon>Solanoideae</taxon>
        <taxon>Solaneae</taxon>
        <taxon>Solanum</taxon>
    </lineage>
</organism>